<organism evidence="2 3">
    <name type="scientific">Digitaria exilis</name>
    <dbReference type="NCBI Taxonomy" id="1010633"/>
    <lineage>
        <taxon>Eukaryota</taxon>
        <taxon>Viridiplantae</taxon>
        <taxon>Streptophyta</taxon>
        <taxon>Embryophyta</taxon>
        <taxon>Tracheophyta</taxon>
        <taxon>Spermatophyta</taxon>
        <taxon>Magnoliopsida</taxon>
        <taxon>Liliopsida</taxon>
        <taxon>Poales</taxon>
        <taxon>Poaceae</taxon>
        <taxon>PACMAD clade</taxon>
        <taxon>Panicoideae</taxon>
        <taxon>Panicodae</taxon>
        <taxon>Paniceae</taxon>
        <taxon>Anthephorinae</taxon>
        <taxon>Digitaria</taxon>
    </lineage>
</organism>
<dbReference type="OrthoDB" id="2113341at2759"/>
<evidence type="ECO:0008006" key="4">
    <source>
        <dbReference type="Google" id="ProtNLM"/>
    </source>
</evidence>
<dbReference type="AlphaFoldDB" id="A0A835KIR9"/>
<sequence length="123" mass="13426">MTESDRHDANRFDSEDLRIHPDTLYSLVLHRQSQHLTVFTTMAMGKRSGLLALVVVAGLPLHTASIADGQTLRTCQSAGSIVAVEVQKAASTDRGVLASLIRLHFHHCFVNTFGAGTHTHLQL</sequence>
<dbReference type="EMBL" id="JACEFO010001629">
    <property type="protein sequence ID" value="KAF8727950.1"/>
    <property type="molecule type" value="Genomic_DNA"/>
</dbReference>
<dbReference type="Proteomes" id="UP000636709">
    <property type="component" value="Unassembled WGS sequence"/>
</dbReference>
<dbReference type="InterPro" id="IPR010255">
    <property type="entry name" value="Haem_peroxidase_sf"/>
</dbReference>
<gene>
    <name evidence="2" type="ORF">HU200_018521</name>
</gene>
<accession>A0A835KIR9</accession>
<proteinExistence type="predicted"/>
<protein>
    <recommendedName>
        <fullName evidence="4">Peroxidase</fullName>
    </recommendedName>
</protein>
<dbReference type="GO" id="GO:0020037">
    <property type="term" value="F:heme binding"/>
    <property type="evidence" value="ECO:0007669"/>
    <property type="project" value="InterPro"/>
</dbReference>
<reference evidence="2" key="1">
    <citation type="submission" date="2020-07" db="EMBL/GenBank/DDBJ databases">
        <title>Genome sequence and genetic diversity analysis of an under-domesticated orphan crop, white fonio (Digitaria exilis).</title>
        <authorList>
            <person name="Bennetzen J.L."/>
            <person name="Chen S."/>
            <person name="Ma X."/>
            <person name="Wang X."/>
            <person name="Yssel A.E.J."/>
            <person name="Chaluvadi S.R."/>
            <person name="Johnson M."/>
            <person name="Gangashetty P."/>
            <person name="Hamidou F."/>
            <person name="Sanogo M.D."/>
            <person name="Zwaenepoel A."/>
            <person name="Wallace J."/>
            <person name="Van De Peer Y."/>
            <person name="Van Deynze A."/>
        </authorList>
    </citation>
    <scope>NUCLEOTIDE SEQUENCE</scope>
    <source>
        <tissue evidence="2">Leaves</tissue>
    </source>
</reference>
<evidence type="ECO:0000256" key="1">
    <source>
        <dbReference type="ARBA" id="ARBA00022837"/>
    </source>
</evidence>
<name>A0A835KIR9_9POAL</name>
<dbReference type="GO" id="GO:0006979">
    <property type="term" value="P:response to oxidative stress"/>
    <property type="evidence" value="ECO:0007669"/>
    <property type="project" value="InterPro"/>
</dbReference>
<dbReference type="GO" id="GO:0004601">
    <property type="term" value="F:peroxidase activity"/>
    <property type="evidence" value="ECO:0007669"/>
    <property type="project" value="InterPro"/>
</dbReference>
<dbReference type="Gene3D" id="1.10.520.10">
    <property type="match status" value="1"/>
</dbReference>
<comment type="caution">
    <text evidence="2">The sequence shown here is derived from an EMBL/GenBank/DDBJ whole genome shotgun (WGS) entry which is preliminary data.</text>
</comment>
<keyword evidence="1" id="KW-0106">Calcium</keyword>
<keyword evidence="3" id="KW-1185">Reference proteome</keyword>
<dbReference type="SUPFAM" id="SSF48113">
    <property type="entry name" value="Heme-dependent peroxidases"/>
    <property type="match status" value="1"/>
</dbReference>
<evidence type="ECO:0000313" key="3">
    <source>
        <dbReference type="Proteomes" id="UP000636709"/>
    </source>
</evidence>
<evidence type="ECO:0000313" key="2">
    <source>
        <dbReference type="EMBL" id="KAF8727950.1"/>
    </source>
</evidence>